<evidence type="ECO:0000256" key="2">
    <source>
        <dbReference type="ARBA" id="ARBA00023125"/>
    </source>
</evidence>
<feature type="region of interest" description="Disordered" evidence="4">
    <location>
        <begin position="327"/>
        <end position="352"/>
    </location>
</feature>
<dbReference type="Pfam" id="PF13377">
    <property type="entry name" value="Peripla_BP_3"/>
    <property type="match status" value="1"/>
</dbReference>
<keyword evidence="3" id="KW-0804">Transcription</keyword>
<evidence type="ECO:0000313" key="7">
    <source>
        <dbReference type="Proteomes" id="UP000217209"/>
    </source>
</evidence>
<dbReference type="InterPro" id="IPR046335">
    <property type="entry name" value="LacI/GalR-like_sensor"/>
</dbReference>
<dbReference type="PANTHER" id="PTHR30146:SF109">
    <property type="entry name" value="HTH-TYPE TRANSCRIPTIONAL REGULATOR GALS"/>
    <property type="match status" value="1"/>
</dbReference>
<evidence type="ECO:0000256" key="3">
    <source>
        <dbReference type="ARBA" id="ARBA00023163"/>
    </source>
</evidence>
<evidence type="ECO:0000256" key="1">
    <source>
        <dbReference type="ARBA" id="ARBA00023015"/>
    </source>
</evidence>
<dbReference type="AlphaFoldDB" id="A0A1Q2HY19"/>
<dbReference type="RefSeq" id="WP_198304891.1">
    <property type="nucleotide sequence ID" value="NZ_CP019688.1"/>
</dbReference>
<dbReference type="SUPFAM" id="SSF53822">
    <property type="entry name" value="Periplasmic binding protein-like I"/>
    <property type="match status" value="1"/>
</dbReference>
<feature type="domain" description="HTH lacI-type" evidence="5">
    <location>
        <begin position="6"/>
        <end position="60"/>
    </location>
</feature>
<dbReference type="SMART" id="SM00354">
    <property type="entry name" value="HTH_LACI"/>
    <property type="match status" value="1"/>
</dbReference>
<dbReference type="InterPro" id="IPR000843">
    <property type="entry name" value="HTH_LacI"/>
</dbReference>
<dbReference type="PROSITE" id="PS00356">
    <property type="entry name" value="HTH_LACI_1"/>
    <property type="match status" value="1"/>
</dbReference>
<dbReference type="PANTHER" id="PTHR30146">
    <property type="entry name" value="LACI-RELATED TRANSCRIPTIONAL REPRESSOR"/>
    <property type="match status" value="1"/>
</dbReference>
<name>A0A1Q2HY19_9CORY</name>
<dbReference type="Gene3D" id="1.10.260.40">
    <property type="entry name" value="lambda repressor-like DNA-binding domains"/>
    <property type="match status" value="1"/>
</dbReference>
<dbReference type="InterPro" id="IPR028082">
    <property type="entry name" value="Peripla_BP_I"/>
</dbReference>
<keyword evidence="1" id="KW-0805">Transcription regulation</keyword>
<dbReference type="InterPro" id="IPR010982">
    <property type="entry name" value="Lambda_DNA-bd_dom_sf"/>
</dbReference>
<feature type="compositionally biased region" description="Basic and acidic residues" evidence="4">
    <location>
        <begin position="343"/>
        <end position="352"/>
    </location>
</feature>
<dbReference type="CDD" id="cd01392">
    <property type="entry name" value="HTH_LacI"/>
    <property type="match status" value="1"/>
</dbReference>
<dbReference type="EMBL" id="CP019688">
    <property type="protein sequence ID" value="AQQ15723.1"/>
    <property type="molecule type" value="Genomic_DNA"/>
</dbReference>
<evidence type="ECO:0000259" key="5">
    <source>
        <dbReference type="PROSITE" id="PS50932"/>
    </source>
</evidence>
<organism evidence="6 7">
    <name type="scientific">Corynebacterium glaucum</name>
    <dbReference type="NCBI Taxonomy" id="187491"/>
    <lineage>
        <taxon>Bacteria</taxon>
        <taxon>Bacillati</taxon>
        <taxon>Actinomycetota</taxon>
        <taxon>Actinomycetes</taxon>
        <taxon>Mycobacteriales</taxon>
        <taxon>Corynebacteriaceae</taxon>
        <taxon>Corynebacterium</taxon>
    </lineage>
</organism>
<dbReference type="Gene3D" id="3.40.50.2300">
    <property type="match status" value="2"/>
</dbReference>
<keyword evidence="2" id="KW-0238">DNA-binding</keyword>
<dbReference type="Pfam" id="PF00356">
    <property type="entry name" value="LacI"/>
    <property type="match status" value="1"/>
</dbReference>
<keyword evidence="7" id="KW-1185">Reference proteome</keyword>
<protein>
    <submittedName>
        <fullName evidence="6">HTH-type transcriptional repressor CytR</fullName>
    </submittedName>
</protein>
<gene>
    <name evidence="6" type="primary">cytR</name>
    <name evidence="6" type="ORF">CGLAU_08845</name>
</gene>
<sequence length="352" mass="38359">MSPRRATLRDVAEQAGVSVSTASRALSGFPAISTTTRDRVEKAARELNYLPNLQARGLRNSNSAAIGLTVPSLVNPYFAEMATAIQQAAERDGYSTVTASTHEDATQFDAALRVFQSQQLSGFIIVPAAESADAIEELKQNGHLIVQVDRRLQGLDLPSVVSDPEVSIHEAVGLLYENGHRRIGYLAEPSSTSTGVQRLACFESAVANHPDLEPVIYRGGYRREEGHAGTMTLLRDQVTAVIAGDSMMTTGALEACYEMGMQPGVDLALIGFDDQPAFRIQPAPLTVIDQNVTELGRRAWAKLHAMLQGEDYESEEVLPTRLIVRESSKRTAQPRARQSDIQQSDHFKEVQG</sequence>
<dbReference type="Proteomes" id="UP000217209">
    <property type="component" value="Chromosome"/>
</dbReference>
<dbReference type="SUPFAM" id="SSF47413">
    <property type="entry name" value="lambda repressor-like DNA-binding domains"/>
    <property type="match status" value="1"/>
</dbReference>
<accession>A0A1Q2HY19</accession>
<proteinExistence type="predicted"/>
<evidence type="ECO:0000256" key="4">
    <source>
        <dbReference type="SAM" id="MobiDB-lite"/>
    </source>
</evidence>
<reference evidence="6 7" key="1">
    <citation type="submission" date="2016-12" db="EMBL/GenBank/DDBJ databases">
        <authorList>
            <person name="Song W.-J."/>
            <person name="Kurnit D.M."/>
        </authorList>
    </citation>
    <scope>NUCLEOTIDE SEQUENCE [LARGE SCALE GENOMIC DNA]</scope>
    <source>
        <strain evidence="6 7">DSM 30827</strain>
    </source>
</reference>
<dbReference type="KEGG" id="cgv:CGLAU_08845"/>
<dbReference type="GO" id="GO:0000976">
    <property type="term" value="F:transcription cis-regulatory region binding"/>
    <property type="evidence" value="ECO:0007669"/>
    <property type="project" value="TreeGrafter"/>
</dbReference>
<dbReference type="GO" id="GO:0003700">
    <property type="term" value="F:DNA-binding transcription factor activity"/>
    <property type="evidence" value="ECO:0007669"/>
    <property type="project" value="TreeGrafter"/>
</dbReference>
<evidence type="ECO:0000313" key="6">
    <source>
        <dbReference type="EMBL" id="AQQ15723.1"/>
    </source>
</evidence>
<dbReference type="PROSITE" id="PS50932">
    <property type="entry name" value="HTH_LACI_2"/>
    <property type="match status" value="1"/>
</dbReference>